<dbReference type="EnsemblPlants" id="Solyc07g062350.2.1">
    <property type="protein sequence ID" value="Solyc07g062350.2.1.1"/>
    <property type="gene ID" value="Solyc07g062350.2"/>
</dbReference>
<feature type="chain" id="PRO_5018615452" description="Cell wall protein" evidence="2">
    <location>
        <begin position="24"/>
        <end position="123"/>
    </location>
</feature>
<keyword evidence="2" id="KW-0732">Signal</keyword>
<reference evidence="3" key="2">
    <citation type="submission" date="2019-01" db="UniProtKB">
        <authorList>
            <consortium name="EnsemblPlants"/>
        </authorList>
    </citation>
    <scope>IDENTIFICATION</scope>
    <source>
        <strain evidence="3">cv. Heinz 1706</strain>
    </source>
</reference>
<evidence type="ECO:0000313" key="4">
    <source>
        <dbReference type="Proteomes" id="UP000004994"/>
    </source>
</evidence>
<organism evidence="3">
    <name type="scientific">Solanum lycopersicum</name>
    <name type="common">Tomato</name>
    <name type="synonym">Lycopersicon esculentum</name>
    <dbReference type="NCBI Taxonomy" id="4081"/>
    <lineage>
        <taxon>Eukaryota</taxon>
        <taxon>Viridiplantae</taxon>
        <taxon>Streptophyta</taxon>
        <taxon>Embryophyta</taxon>
        <taxon>Tracheophyta</taxon>
        <taxon>Spermatophyta</taxon>
        <taxon>Magnoliopsida</taxon>
        <taxon>eudicotyledons</taxon>
        <taxon>Gunneridae</taxon>
        <taxon>Pentapetalae</taxon>
        <taxon>asterids</taxon>
        <taxon>lamiids</taxon>
        <taxon>Solanales</taxon>
        <taxon>Solanaceae</taxon>
        <taxon>Solanoideae</taxon>
        <taxon>Solaneae</taxon>
        <taxon>Solanum</taxon>
        <taxon>Solanum subgen. Lycopersicon</taxon>
    </lineage>
</organism>
<feature type="signal peptide" evidence="2">
    <location>
        <begin position="1"/>
        <end position="23"/>
    </location>
</feature>
<dbReference type="InParanoid" id="A0A3Q7HE87"/>
<dbReference type="OMA" id="MNAVKCF"/>
<dbReference type="GO" id="GO:0006995">
    <property type="term" value="P:cellular response to nitrogen starvation"/>
    <property type="evidence" value="ECO:0007669"/>
    <property type="project" value="InterPro"/>
</dbReference>
<dbReference type="GeneID" id="101249386"/>
<dbReference type="Proteomes" id="UP000004994">
    <property type="component" value="Chromosome 7"/>
</dbReference>
<dbReference type="KEGG" id="sly:101249386"/>
<dbReference type="OrthoDB" id="1287220at2759"/>
<evidence type="ECO:0000256" key="1">
    <source>
        <dbReference type="SAM" id="MobiDB-lite"/>
    </source>
</evidence>
<dbReference type="InterPro" id="IPR038930">
    <property type="entry name" value="CEP13/CEP14"/>
</dbReference>
<evidence type="ECO:0000256" key="2">
    <source>
        <dbReference type="SAM" id="SignalP"/>
    </source>
</evidence>
<keyword evidence="4" id="KW-1185">Reference proteome</keyword>
<accession>A0A3Q7HE87</accession>
<name>A0A3Q7HE87_SOLLC</name>
<dbReference type="PANTHER" id="PTHR37180:SF4">
    <property type="entry name" value="FORMIN-LIKE PROTEIN 3"/>
    <property type="match status" value="1"/>
</dbReference>
<sequence length="123" mass="12777">MARFAIFMLLVTMLVCVAPCFEARTQLNNMDKEVTNLASSAPYKEGHIYGNLNTGPSPGVGHFGPPPRIGHVYGNLNTGPSPGEGHSGPPPKIGNVYGNLNTGPSPGEGHSGPPPKIGNVYGN</sequence>
<evidence type="ECO:0000313" key="3">
    <source>
        <dbReference type="EnsemblPlants" id="Solyc07g062350.2.1.1"/>
    </source>
</evidence>
<protein>
    <recommendedName>
        <fullName evidence="5">Cell wall protein</fullName>
    </recommendedName>
</protein>
<dbReference type="GO" id="GO:0006970">
    <property type="term" value="P:response to osmotic stress"/>
    <property type="evidence" value="ECO:0007669"/>
    <property type="project" value="InterPro"/>
</dbReference>
<proteinExistence type="predicted"/>
<dbReference type="PANTHER" id="PTHR37180">
    <property type="entry name" value="PRECURSOR OF CEP14"/>
    <property type="match status" value="1"/>
</dbReference>
<feature type="region of interest" description="Disordered" evidence="1">
    <location>
        <begin position="57"/>
        <end position="123"/>
    </location>
</feature>
<dbReference type="AlphaFoldDB" id="A0A3Q7HE87"/>
<reference evidence="3" key="1">
    <citation type="journal article" date="2012" name="Nature">
        <title>The tomato genome sequence provides insights into fleshy fruit evolution.</title>
        <authorList>
            <consortium name="Tomato Genome Consortium"/>
        </authorList>
    </citation>
    <scope>NUCLEOTIDE SEQUENCE [LARGE SCALE GENOMIC DNA]</scope>
    <source>
        <strain evidence="3">cv. Heinz 1706</strain>
    </source>
</reference>
<dbReference type="PaxDb" id="4081-Solyc07g062350.1.1"/>
<dbReference type="Gramene" id="Solyc07g062350.2.1">
    <property type="protein sequence ID" value="Solyc07g062350.2.1.1"/>
    <property type="gene ID" value="Solyc07g062350.2"/>
</dbReference>
<evidence type="ECO:0008006" key="5">
    <source>
        <dbReference type="Google" id="ProtNLM"/>
    </source>
</evidence>